<dbReference type="RefSeq" id="WP_110499514.1">
    <property type="nucleotide sequence ID" value="NZ_QJVD01000002.1"/>
</dbReference>
<gene>
    <name evidence="1" type="ORF">CVV68_02960</name>
</gene>
<dbReference type="OrthoDB" id="2370461at2"/>
<dbReference type="Proteomes" id="UP000247832">
    <property type="component" value="Unassembled WGS sequence"/>
</dbReference>
<sequence length="92" mass="10568">MNLRKNLFLPTKKVTGYHLSRKGKSVRSYDNPRTPAQRIKDTGIMLEPQRHHMDKLYNSLDLAGLTNRINEIQQRLIRLAAAKTYSQAPHAA</sequence>
<name>A0A2V5LEK1_9MICC</name>
<reference evidence="1 2" key="1">
    <citation type="submission" date="2018-05" db="EMBL/GenBank/DDBJ databases">
        <title>Genetic diversity of glacier-inhabiting Cryobacterium bacteria in China and description of Cryobacterium mengkeensis sp. nov. and Arthrobacter glacialis sp. nov.</title>
        <authorList>
            <person name="Liu Q."/>
            <person name="Xin Y.-H."/>
        </authorList>
    </citation>
    <scope>NUCLEOTIDE SEQUENCE [LARGE SCALE GENOMIC DNA]</scope>
    <source>
        <strain evidence="1 2">LI2</strain>
    </source>
</reference>
<accession>A0A2V5LEK1</accession>
<evidence type="ECO:0000313" key="2">
    <source>
        <dbReference type="Proteomes" id="UP000247832"/>
    </source>
</evidence>
<keyword evidence="2" id="KW-1185">Reference proteome</keyword>
<evidence type="ECO:0000313" key="1">
    <source>
        <dbReference type="EMBL" id="PYI69372.1"/>
    </source>
</evidence>
<protein>
    <submittedName>
        <fullName evidence="1">Integrase catalytic region</fullName>
    </submittedName>
</protein>
<dbReference type="AlphaFoldDB" id="A0A2V5LEK1"/>
<dbReference type="EMBL" id="QJVD01000002">
    <property type="protein sequence ID" value="PYI69372.1"/>
    <property type="molecule type" value="Genomic_DNA"/>
</dbReference>
<organism evidence="1 2">
    <name type="scientific">Arthrobacter livingstonensis</name>
    <dbReference type="NCBI Taxonomy" id="670078"/>
    <lineage>
        <taxon>Bacteria</taxon>
        <taxon>Bacillati</taxon>
        <taxon>Actinomycetota</taxon>
        <taxon>Actinomycetes</taxon>
        <taxon>Micrococcales</taxon>
        <taxon>Micrococcaceae</taxon>
        <taxon>Arthrobacter</taxon>
    </lineage>
</organism>
<proteinExistence type="predicted"/>
<comment type="caution">
    <text evidence="1">The sequence shown here is derived from an EMBL/GenBank/DDBJ whole genome shotgun (WGS) entry which is preliminary data.</text>
</comment>